<dbReference type="Pfam" id="PF18773">
    <property type="entry name" value="Importin_rep"/>
    <property type="match status" value="1"/>
</dbReference>
<evidence type="ECO:0000313" key="10">
    <source>
        <dbReference type="Proteomes" id="UP000308199"/>
    </source>
</evidence>
<dbReference type="GO" id="GO:0006606">
    <property type="term" value="P:protein import into nucleus"/>
    <property type="evidence" value="ECO:0007669"/>
    <property type="project" value="TreeGrafter"/>
</dbReference>
<evidence type="ECO:0000256" key="4">
    <source>
        <dbReference type="ARBA" id="ARBA00022448"/>
    </source>
</evidence>
<feature type="domain" description="Exportin-1/Importin-beta-like" evidence="8">
    <location>
        <begin position="114"/>
        <end position="253"/>
    </location>
</feature>
<evidence type="ECO:0000256" key="7">
    <source>
        <dbReference type="SAM" id="MobiDB-lite"/>
    </source>
</evidence>
<evidence type="ECO:0000256" key="6">
    <source>
        <dbReference type="ARBA" id="ARBA00023242"/>
    </source>
</evidence>
<dbReference type="InterPro" id="IPR051345">
    <property type="entry name" value="Importin_beta-like_NTR"/>
</dbReference>
<dbReference type="Pfam" id="PF18806">
    <property type="entry name" value="Importin_rep_3"/>
    <property type="match status" value="1"/>
</dbReference>
<comment type="subcellular location">
    <subcellularLocation>
        <location evidence="1">Nucleus</location>
    </subcellularLocation>
</comment>
<reference evidence="9 10" key="1">
    <citation type="submission" date="2019-02" db="EMBL/GenBank/DDBJ databases">
        <title>Genome sequencing of the rare red list fungi Phellinidium pouzarii.</title>
        <authorList>
            <person name="Buettner E."/>
            <person name="Kellner H."/>
        </authorList>
    </citation>
    <scope>NUCLEOTIDE SEQUENCE [LARGE SCALE GENOMIC DNA]</scope>
    <source>
        <strain evidence="9 10">DSM 108285</strain>
    </source>
</reference>
<dbReference type="InterPro" id="IPR016024">
    <property type="entry name" value="ARM-type_fold"/>
</dbReference>
<dbReference type="EMBL" id="SGPK01000155">
    <property type="protein sequence ID" value="THH07205.1"/>
    <property type="molecule type" value="Genomic_DNA"/>
</dbReference>
<comment type="similarity">
    <text evidence="2">Belongs to the importin beta family.</text>
</comment>
<dbReference type="Proteomes" id="UP000308199">
    <property type="component" value="Unassembled WGS sequence"/>
</dbReference>
<feature type="region of interest" description="Disordered" evidence="7">
    <location>
        <begin position="1022"/>
        <end position="1061"/>
    </location>
</feature>
<evidence type="ECO:0000256" key="5">
    <source>
        <dbReference type="ARBA" id="ARBA00022737"/>
    </source>
</evidence>
<gene>
    <name evidence="9" type="ORF">EW145_g3549</name>
</gene>
<evidence type="ECO:0000256" key="3">
    <source>
        <dbReference type="ARBA" id="ARBA00016020"/>
    </source>
</evidence>
<keyword evidence="5" id="KW-0677">Repeat</keyword>
<dbReference type="SUPFAM" id="SSF48371">
    <property type="entry name" value="ARM repeat"/>
    <property type="match status" value="1"/>
</dbReference>
<evidence type="ECO:0000259" key="8">
    <source>
        <dbReference type="Pfam" id="PF08389"/>
    </source>
</evidence>
<dbReference type="InterPro" id="IPR040709">
    <property type="entry name" value="Importin_rep_1"/>
</dbReference>
<dbReference type="GO" id="GO:0005737">
    <property type="term" value="C:cytoplasm"/>
    <property type="evidence" value="ECO:0007669"/>
    <property type="project" value="TreeGrafter"/>
</dbReference>
<dbReference type="OrthoDB" id="2016913at2759"/>
<organism evidence="9 10">
    <name type="scientific">Phellinidium pouzarii</name>
    <dbReference type="NCBI Taxonomy" id="167371"/>
    <lineage>
        <taxon>Eukaryota</taxon>
        <taxon>Fungi</taxon>
        <taxon>Dikarya</taxon>
        <taxon>Basidiomycota</taxon>
        <taxon>Agaricomycotina</taxon>
        <taxon>Agaricomycetes</taxon>
        <taxon>Hymenochaetales</taxon>
        <taxon>Hymenochaetaceae</taxon>
        <taxon>Phellinidium</taxon>
    </lineage>
</organism>
<comment type="caution">
    <text evidence="9">The sequence shown here is derived from an EMBL/GenBank/DDBJ whole genome shotgun (WGS) entry which is preliminary data.</text>
</comment>
<feature type="compositionally biased region" description="Polar residues" evidence="7">
    <location>
        <begin position="1023"/>
        <end position="1036"/>
    </location>
</feature>
<dbReference type="InterPro" id="IPR011989">
    <property type="entry name" value="ARM-like"/>
</dbReference>
<name>A0A4S4L726_9AGAM</name>
<dbReference type="InterPro" id="IPR013598">
    <property type="entry name" value="Exportin-1/Importin-b-like"/>
</dbReference>
<dbReference type="PANTHER" id="PTHR12363:SF33">
    <property type="entry name" value="IMPORTIN-13"/>
    <property type="match status" value="1"/>
</dbReference>
<accession>A0A4S4L726</accession>
<dbReference type="GO" id="GO:0005634">
    <property type="term" value="C:nucleus"/>
    <property type="evidence" value="ECO:0007669"/>
    <property type="project" value="UniProtKB-SubCell"/>
</dbReference>
<dbReference type="PANTHER" id="PTHR12363">
    <property type="entry name" value="TRANSPORTIN 3 AND IMPORTIN 13"/>
    <property type="match status" value="1"/>
</dbReference>
<keyword evidence="6" id="KW-0539">Nucleus</keyword>
<keyword evidence="4" id="KW-0813">Transport</keyword>
<protein>
    <recommendedName>
        <fullName evidence="3">Importin-13</fullName>
    </recommendedName>
</protein>
<keyword evidence="10" id="KW-1185">Reference proteome</keyword>
<sequence>MNQTSFLPVLSQIDVEHAAYLIQSAFVPGQNIEESRRMQQQLFEIQKRPEAWGLILPLLEHPDPNVQFFGAHTAQVKIARDWDSFPEEHALPLTFLLLEASNRVITSGKSKVSLRKLFVAITSLALKLVPGRPQRWSDWIITVVSSLSGSGARPDHILEFLEIAAEEVGSSDLVSTSKAQMAQSLNDAIPVVTHAVKAALTEPSSTESDRNAAFKCLESWILNLTANDLTSLVPILIQLLSSESTFVGASDVLQEILLASLLADGAGSKTLTEPLLAFLEAGGAAIVQQTLASGVVDEISHALCKLLVALGEHSINYVASHLSAPRVQTFVRLLFSYTALPGRFGTDEEESEMTLSFWYLLQEALWSVDYGGDAADAALSDWAESIQGGSSSMQSSGEPSQSDPGAAKPIYNELVQVLKKKVTWPNRAELSSWSKDQVDKFLVYRRDVGDTLINAYYILRGDMLKPYTEELAHLLNTHSPNDGWEDIEAILHCIMSVQEAVELSQNSHLERLFGPEIISRLPMSGSNRVRRTMLSLIGAYATWFTVSVDKRLLLGALDYVAVALDEPILCLQAANALRQLCDANRAMLAKHISEFGRLHAHLPSIPDSEKAKIVQSIASVIQALPPRMEVEPVDLPEEARALAIQQMQTITGCAKGLTRASDLLFAFEEDEEMQAEMEKLRQAREDPRMLSLRETIIQSIQGVVALWSTDATTADALNGLIIAITALPTDMTLLSLPPAPLLHIVCGAMQRHPNAVWLSLSTMLIHQLDPPSLTSLLAVPSTEAKTTVLNALPPILDACLRFLQPDGEMESNPDIVQAFFGCMEMVAQHFADLLFELPPGALEALMQCAVKTLSLQERYSLVSACKFLVYLINRTVAVESLAEQGRALMYTHGLAIMRAVLCGIAGVAPTSTAQNLVDLLVVMVTRCLDESKVWIPQVLFSDNEFIRTKASRADKEKFAKSVLASRSTKRTREAAQQFALIAKGLERSSFGTKIYHTEFMMYSLQYPPIHLCIISPTPRRDPFSSNELNTMSQPHTEQPALKPDMTQTATKPTTREQKDSFLKREGEKYADGAMDQAGSQTVQYLAQNGPQDLNDAKAEAEGLWAKYCSCFSSLS</sequence>
<dbReference type="Pfam" id="PF08389">
    <property type="entry name" value="Xpo1"/>
    <property type="match status" value="1"/>
</dbReference>
<evidence type="ECO:0000256" key="2">
    <source>
        <dbReference type="ARBA" id="ARBA00007991"/>
    </source>
</evidence>
<dbReference type="AlphaFoldDB" id="A0A4S4L726"/>
<dbReference type="Gene3D" id="1.25.10.10">
    <property type="entry name" value="Leucine-rich Repeat Variant"/>
    <property type="match status" value="1"/>
</dbReference>
<evidence type="ECO:0000313" key="9">
    <source>
        <dbReference type="EMBL" id="THH07205.1"/>
    </source>
</evidence>
<proteinExistence type="inferred from homology"/>
<dbReference type="InterPro" id="IPR040520">
    <property type="entry name" value="Importin_rep_3"/>
</dbReference>
<evidence type="ECO:0000256" key="1">
    <source>
        <dbReference type="ARBA" id="ARBA00004123"/>
    </source>
</evidence>